<reference evidence="8" key="1">
    <citation type="submission" date="2015-06" db="UniProtKB">
        <authorList>
            <consortium name="EnsemblPlants"/>
        </authorList>
    </citation>
    <scope>IDENTIFICATION</scope>
</reference>
<feature type="region of interest" description="Disordered" evidence="7">
    <location>
        <begin position="1"/>
        <end position="171"/>
    </location>
</feature>
<dbReference type="GO" id="GO:0009736">
    <property type="term" value="P:cytokinin-activated signaling pathway"/>
    <property type="evidence" value="ECO:0007669"/>
    <property type="project" value="UniProtKB-KW"/>
</dbReference>
<evidence type="ECO:0000256" key="5">
    <source>
        <dbReference type="ARBA" id="ARBA00023242"/>
    </source>
</evidence>
<dbReference type="PANTHER" id="PTHR33347:SF1">
    <property type="entry name" value="PROTEIN SOB FIVE-LIKE 5"/>
    <property type="match status" value="1"/>
</dbReference>
<comment type="subcellular location">
    <subcellularLocation>
        <location evidence="1">Cytoplasm</location>
    </subcellularLocation>
</comment>
<organism evidence="8">
    <name type="scientific">Aegilops tauschii</name>
    <name type="common">Tausch's goatgrass</name>
    <name type="synonym">Aegilops squarrosa</name>
    <dbReference type="NCBI Taxonomy" id="37682"/>
    <lineage>
        <taxon>Eukaryota</taxon>
        <taxon>Viridiplantae</taxon>
        <taxon>Streptophyta</taxon>
        <taxon>Embryophyta</taxon>
        <taxon>Tracheophyta</taxon>
        <taxon>Spermatophyta</taxon>
        <taxon>Magnoliopsida</taxon>
        <taxon>Liliopsida</taxon>
        <taxon>Poales</taxon>
        <taxon>Poaceae</taxon>
        <taxon>BOP clade</taxon>
        <taxon>Pooideae</taxon>
        <taxon>Triticodae</taxon>
        <taxon>Triticeae</taxon>
        <taxon>Triticinae</taxon>
        <taxon>Aegilops</taxon>
    </lineage>
</organism>
<keyword evidence="5" id="KW-0539">Nucleus</keyword>
<keyword evidence="2" id="KW-0963">Cytoplasm</keyword>
<proteinExistence type="inferred from homology"/>
<evidence type="ECO:0000256" key="3">
    <source>
        <dbReference type="ARBA" id="ARBA00022712"/>
    </source>
</evidence>
<keyword evidence="4" id="KW-0932">Cytokinin signaling pathway</keyword>
<comment type="similarity">
    <text evidence="6">Belongs to the SOFL plant protein family.</text>
</comment>
<dbReference type="GO" id="GO:0005737">
    <property type="term" value="C:cytoplasm"/>
    <property type="evidence" value="ECO:0007669"/>
    <property type="project" value="UniProtKB-SubCell"/>
</dbReference>
<dbReference type="PANTHER" id="PTHR33347">
    <property type="entry name" value="OSJNBA0091C07.3 PROTEIN"/>
    <property type="match status" value="1"/>
</dbReference>
<evidence type="ECO:0000256" key="1">
    <source>
        <dbReference type="ARBA" id="ARBA00004496"/>
    </source>
</evidence>
<sequence length="278" mass="30948">MPGREDGASADEESSQCSSGCQSGWTLYLEHSGSGQQQRRTLPYVHPGDVLKQMLPQAEYSDDDEEDSMVSDASSGLPPHLRGEEEELLQVRGQTNMPSQQRRSAFDGDQCHSGWGGSRRSASRSGSRSFVSTRSGSSGEMRSRKKRRAVVQRQDESATRRHRVFHDDDLHDTASSSGVITPAAVVEAMKDGMDLQPSCACALSEELLERVVLERSTREQEEMEERIRRELQYERLFLQTGVAASQAHTSKEADLRLMKAEQAKFYIDLDSSDSPDSD</sequence>
<feature type="compositionally biased region" description="Low complexity" evidence="7">
    <location>
        <begin position="15"/>
        <end position="24"/>
    </location>
</feature>
<dbReference type="AlphaFoldDB" id="R7W0R0"/>
<evidence type="ECO:0000256" key="2">
    <source>
        <dbReference type="ARBA" id="ARBA00022490"/>
    </source>
</evidence>
<feature type="compositionally biased region" description="Basic and acidic residues" evidence="7">
    <location>
        <begin position="153"/>
        <end position="171"/>
    </location>
</feature>
<evidence type="ECO:0000313" key="8">
    <source>
        <dbReference type="EnsemblPlants" id="EMT03299"/>
    </source>
</evidence>
<dbReference type="GO" id="GO:0009691">
    <property type="term" value="P:cytokinin biosynthetic process"/>
    <property type="evidence" value="ECO:0007669"/>
    <property type="project" value="UniProtKB-KW"/>
</dbReference>
<evidence type="ECO:0000256" key="6">
    <source>
        <dbReference type="ARBA" id="ARBA00024199"/>
    </source>
</evidence>
<dbReference type="InterPro" id="IPR044670">
    <property type="entry name" value="SOFL"/>
</dbReference>
<feature type="compositionally biased region" description="Polar residues" evidence="7">
    <location>
        <begin position="92"/>
        <end position="103"/>
    </location>
</feature>
<accession>R7W0R0</accession>
<name>R7W0R0_AEGTA</name>
<dbReference type="EnsemblPlants" id="EMT03299">
    <property type="protein sequence ID" value="EMT03299"/>
    <property type="gene ID" value="F775_13589"/>
</dbReference>
<evidence type="ECO:0000256" key="4">
    <source>
        <dbReference type="ARBA" id="ARBA00022864"/>
    </source>
</evidence>
<keyword evidence="3" id="KW-0203">Cytokinin biosynthesis</keyword>
<evidence type="ECO:0000256" key="7">
    <source>
        <dbReference type="SAM" id="MobiDB-lite"/>
    </source>
</evidence>
<protein>
    <submittedName>
        <fullName evidence="8">Uncharacterized protein</fullName>
    </submittedName>
</protein>
<feature type="compositionally biased region" description="Low complexity" evidence="7">
    <location>
        <begin position="118"/>
        <end position="139"/>
    </location>
</feature>
<feature type="compositionally biased region" description="Acidic residues" evidence="7">
    <location>
        <begin position="60"/>
        <end position="69"/>
    </location>
</feature>